<accession>A0A067Z247</accession>
<dbReference type="EMBL" id="CP004373">
    <property type="protein sequence ID" value="AHK71066.1"/>
    <property type="molecule type" value="Genomic_DNA"/>
</dbReference>
<dbReference type="SUPFAM" id="SSF46785">
    <property type="entry name" value="Winged helix' DNA-binding domain"/>
    <property type="match status" value="1"/>
</dbReference>
<reference evidence="5 6" key="1">
    <citation type="journal article" date="2015" name="Appl. Microbiol. Biotechnol.">
        <title>The consequence of an additional NADH dehydrogenase paralog on the growth of Gluconobacter oxydans DSM3504.</title>
        <authorList>
            <person name="Kostner D."/>
            <person name="Luchterhand B."/>
            <person name="Junker A."/>
            <person name="Volland S."/>
            <person name="Daniel R."/>
            <person name="Buchs J."/>
            <person name="Liebl W."/>
            <person name="Ehrenreich A."/>
        </authorList>
    </citation>
    <scope>NUCLEOTIDE SEQUENCE [LARGE SCALE GENOMIC DNA]</scope>
    <source>
        <strain evidence="5">DSM 3504</strain>
    </source>
</reference>
<proteinExistence type="predicted"/>
<evidence type="ECO:0000313" key="5">
    <source>
        <dbReference type="EMBL" id="AHK71066.1"/>
    </source>
</evidence>
<gene>
    <name evidence="5" type="ORF">GLS_c11610</name>
</gene>
<dbReference type="PRINTS" id="PR00598">
    <property type="entry name" value="HTHMARR"/>
</dbReference>
<organism evidence="5 6">
    <name type="scientific">Gluconobacter oxydans DSM 3504</name>
    <dbReference type="NCBI Taxonomy" id="1288313"/>
    <lineage>
        <taxon>Bacteria</taxon>
        <taxon>Pseudomonadati</taxon>
        <taxon>Pseudomonadota</taxon>
        <taxon>Alphaproteobacteria</taxon>
        <taxon>Acetobacterales</taxon>
        <taxon>Acetobacteraceae</taxon>
        <taxon>Gluconobacter</taxon>
    </lineage>
</organism>
<protein>
    <submittedName>
        <fullName evidence="5">Transcriptional regulator, MarR family</fullName>
    </submittedName>
</protein>
<feature type="domain" description="HTH marR-type" evidence="4">
    <location>
        <begin position="15"/>
        <end position="147"/>
    </location>
</feature>
<dbReference type="PANTHER" id="PTHR42756">
    <property type="entry name" value="TRANSCRIPTIONAL REGULATOR, MARR"/>
    <property type="match status" value="1"/>
</dbReference>
<evidence type="ECO:0000256" key="1">
    <source>
        <dbReference type="ARBA" id="ARBA00023015"/>
    </source>
</evidence>
<keyword evidence="1" id="KW-0805">Transcription regulation</keyword>
<evidence type="ECO:0000256" key="2">
    <source>
        <dbReference type="ARBA" id="ARBA00023125"/>
    </source>
</evidence>
<sequence>MYSIHMIPGIRMTTPSQLSALTTRNNRLFTLLLERELKKTGLRSGQLPVLQALQDGKTLNQKALADFADIEQPGMTKLLARMERDGLIRREPDPTDRRSTLVTLTPDGQRKSRNIVPIMEHLTSTALQGFTPLERDILVTLLERINSSLKSQL</sequence>
<evidence type="ECO:0000313" key="6">
    <source>
        <dbReference type="Proteomes" id="UP000031656"/>
    </source>
</evidence>
<dbReference type="PROSITE" id="PS50995">
    <property type="entry name" value="HTH_MARR_2"/>
    <property type="match status" value="1"/>
</dbReference>
<dbReference type="AlphaFoldDB" id="A0A067Z247"/>
<dbReference type="GO" id="GO:0003677">
    <property type="term" value="F:DNA binding"/>
    <property type="evidence" value="ECO:0007669"/>
    <property type="project" value="UniProtKB-KW"/>
</dbReference>
<dbReference type="InterPro" id="IPR036388">
    <property type="entry name" value="WH-like_DNA-bd_sf"/>
</dbReference>
<evidence type="ECO:0000259" key="4">
    <source>
        <dbReference type="PROSITE" id="PS50995"/>
    </source>
</evidence>
<dbReference type="InterPro" id="IPR036390">
    <property type="entry name" value="WH_DNA-bd_sf"/>
</dbReference>
<dbReference type="HOGENOM" id="CLU_083287_18_7_5"/>
<keyword evidence="2" id="KW-0238">DNA-binding</keyword>
<name>A0A067Z247_GLUOY</name>
<dbReference type="KEGG" id="goy:GLS_c11610"/>
<dbReference type="PANTHER" id="PTHR42756:SF1">
    <property type="entry name" value="TRANSCRIPTIONAL REPRESSOR OF EMRAB OPERON"/>
    <property type="match status" value="1"/>
</dbReference>
<dbReference type="Gene3D" id="1.10.10.10">
    <property type="entry name" value="Winged helix-like DNA-binding domain superfamily/Winged helix DNA-binding domain"/>
    <property type="match status" value="1"/>
</dbReference>
<dbReference type="GO" id="GO:0003700">
    <property type="term" value="F:DNA-binding transcription factor activity"/>
    <property type="evidence" value="ECO:0007669"/>
    <property type="project" value="InterPro"/>
</dbReference>
<dbReference type="Pfam" id="PF12802">
    <property type="entry name" value="MarR_2"/>
    <property type="match status" value="1"/>
</dbReference>
<dbReference type="SMART" id="SM00347">
    <property type="entry name" value="HTH_MARR"/>
    <property type="match status" value="1"/>
</dbReference>
<evidence type="ECO:0000256" key="3">
    <source>
        <dbReference type="ARBA" id="ARBA00023163"/>
    </source>
</evidence>
<dbReference type="Proteomes" id="UP000031656">
    <property type="component" value="Chromosome"/>
</dbReference>
<dbReference type="InterPro" id="IPR000835">
    <property type="entry name" value="HTH_MarR-typ"/>
</dbReference>
<keyword evidence="3" id="KW-0804">Transcription</keyword>